<sequence length="74" mass="8447">MGLLDATRAQIVGVIKAYLACFCYFAQKPMIPPLTMQLGIYEQLINKLVAAQLQQLDQRQFYVKQHDMNASLSR</sequence>
<keyword evidence="2" id="KW-1185">Reference proteome</keyword>
<accession>A0ABP8LXJ4</accession>
<dbReference type="Proteomes" id="UP001501508">
    <property type="component" value="Unassembled WGS sequence"/>
</dbReference>
<evidence type="ECO:0000313" key="1">
    <source>
        <dbReference type="EMBL" id="GAA4437305.1"/>
    </source>
</evidence>
<organism evidence="1 2">
    <name type="scientific">Ravibacter arvi</name>
    <dbReference type="NCBI Taxonomy" id="2051041"/>
    <lineage>
        <taxon>Bacteria</taxon>
        <taxon>Pseudomonadati</taxon>
        <taxon>Bacteroidota</taxon>
        <taxon>Cytophagia</taxon>
        <taxon>Cytophagales</taxon>
        <taxon>Spirosomataceae</taxon>
        <taxon>Ravibacter</taxon>
    </lineage>
</organism>
<reference evidence="2" key="1">
    <citation type="journal article" date="2019" name="Int. J. Syst. Evol. Microbiol.">
        <title>The Global Catalogue of Microorganisms (GCM) 10K type strain sequencing project: providing services to taxonomists for standard genome sequencing and annotation.</title>
        <authorList>
            <consortium name="The Broad Institute Genomics Platform"/>
            <consortium name="The Broad Institute Genome Sequencing Center for Infectious Disease"/>
            <person name="Wu L."/>
            <person name="Ma J."/>
        </authorList>
    </citation>
    <scope>NUCLEOTIDE SEQUENCE [LARGE SCALE GENOMIC DNA]</scope>
    <source>
        <strain evidence="2">JCM 31920</strain>
    </source>
</reference>
<comment type="caution">
    <text evidence="1">The sequence shown here is derived from an EMBL/GenBank/DDBJ whole genome shotgun (WGS) entry which is preliminary data.</text>
</comment>
<protein>
    <submittedName>
        <fullName evidence="1">Uncharacterized protein</fullName>
    </submittedName>
</protein>
<dbReference type="EMBL" id="BAABEY010000018">
    <property type="protein sequence ID" value="GAA4437305.1"/>
    <property type="molecule type" value="Genomic_DNA"/>
</dbReference>
<gene>
    <name evidence="1" type="ORF">GCM10023091_16300</name>
</gene>
<name>A0ABP8LXJ4_9BACT</name>
<proteinExistence type="predicted"/>
<evidence type="ECO:0000313" key="2">
    <source>
        <dbReference type="Proteomes" id="UP001501508"/>
    </source>
</evidence>